<dbReference type="AlphaFoldDB" id="T1CSX9"/>
<gene>
    <name evidence="1" type="ORF">PORCRE_2034</name>
</gene>
<name>T1CSX9_9PORP</name>
<protein>
    <submittedName>
        <fullName evidence="1">Uncharacterized protein</fullName>
    </submittedName>
</protein>
<accession>T1CSX9</accession>
<dbReference type="EMBL" id="BAOU01000072">
    <property type="protein sequence ID" value="GAD06303.1"/>
    <property type="molecule type" value="Genomic_DNA"/>
</dbReference>
<evidence type="ECO:0000313" key="2">
    <source>
        <dbReference type="Proteomes" id="UP000018031"/>
    </source>
</evidence>
<proteinExistence type="predicted"/>
<evidence type="ECO:0000313" key="1">
    <source>
        <dbReference type="EMBL" id="GAD06303.1"/>
    </source>
</evidence>
<comment type="caution">
    <text evidence="1">The sequence shown here is derived from an EMBL/GenBank/DDBJ whole genome shotgun (WGS) entry which is preliminary data.</text>
</comment>
<reference evidence="1 2" key="2">
    <citation type="journal article" date="2013" name="Genome Announc.">
        <title>Draft Genome Sequences of Porphyromonas crevioricanis JCM 15906T and Porphyromonas cansulci JCM 13913T Isolated from a Canine Oral Cavity.</title>
        <authorList>
            <person name="Sakamoto M."/>
            <person name="Tanaka N."/>
            <person name="Shiwa Y."/>
            <person name="Yoshikawa H."/>
            <person name="Ohkuma M."/>
        </authorList>
    </citation>
    <scope>NUCLEOTIDE SEQUENCE [LARGE SCALE GENOMIC DNA]</scope>
    <source>
        <strain evidence="1 2">JCM 15906</strain>
    </source>
</reference>
<reference evidence="2" key="1">
    <citation type="journal article" date="2013" name="Genome">
        <title>Draft Genome Sequences of Porphyromonas crevioricanis JCM 15906T and Porphyromonas cansulci JCM 13913T Isolated from a Canine Oral Cavity.</title>
        <authorList>
            <person name="Sakamoto M."/>
            <person name="Tanaka N."/>
            <person name="Shiwa Y."/>
            <person name="Yoshikawa H."/>
            <person name="Ohkuma M."/>
        </authorList>
    </citation>
    <scope>NUCLEOTIDE SEQUENCE [LARGE SCALE GENOMIC DNA]</scope>
    <source>
        <strain evidence="2">JCM 15906</strain>
    </source>
</reference>
<organism evidence="1 2">
    <name type="scientific">Porphyromonas crevioricanis JCM 15906</name>
    <dbReference type="NCBI Taxonomy" id="1305617"/>
    <lineage>
        <taxon>Bacteria</taxon>
        <taxon>Pseudomonadati</taxon>
        <taxon>Bacteroidota</taxon>
        <taxon>Bacteroidia</taxon>
        <taxon>Bacteroidales</taxon>
        <taxon>Porphyromonadaceae</taxon>
        <taxon>Porphyromonas</taxon>
    </lineage>
</organism>
<dbReference type="Proteomes" id="UP000018031">
    <property type="component" value="Unassembled WGS sequence"/>
</dbReference>
<sequence>MLFLLQGNKYQISSFYTIVSFENPCTFALCFREVLLELRVRT</sequence>